<dbReference type="InterPro" id="IPR050437">
    <property type="entry name" value="Ribos_protein_bS1-like"/>
</dbReference>
<dbReference type="PROSITE" id="PS50126">
    <property type="entry name" value="S1"/>
    <property type="match status" value="1"/>
</dbReference>
<protein>
    <submittedName>
        <fullName evidence="3">General stress protein 13</fullName>
    </submittedName>
</protein>
<feature type="coiled-coil region" evidence="1">
    <location>
        <begin position="79"/>
        <end position="106"/>
    </location>
</feature>
<dbReference type="Pfam" id="PF00575">
    <property type="entry name" value="S1"/>
    <property type="match status" value="1"/>
</dbReference>
<dbReference type="PANTHER" id="PTHR10724:SF10">
    <property type="entry name" value="S1 RNA-BINDING DOMAIN-CONTAINING PROTEIN 1"/>
    <property type="match status" value="1"/>
</dbReference>
<dbReference type="PANTHER" id="PTHR10724">
    <property type="entry name" value="30S RIBOSOMAL PROTEIN S1"/>
    <property type="match status" value="1"/>
</dbReference>
<dbReference type="InterPro" id="IPR012340">
    <property type="entry name" value="NA-bd_OB-fold"/>
</dbReference>
<sequence>MSHPMIEVNDIVEGSVVGITKFGAFIELEDGKKGLIHISEISNQFVKDVNDFLKVNDKVKAKVIHISDDGKIDLSIKRLNEDEEYLEKLEKSKAMFEQKLNKFLKQSQDKLTDLKKHQENKRKFH</sequence>
<reference evidence="3" key="1">
    <citation type="submission" date="2017-02" db="EMBL/GenBank/DDBJ databases">
        <title>Delving into the versatile metabolic prowess of the omnipresent phylum Bacteroidetes.</title>
        <authorList>
            <person name="Nobu M.K."/>
            <person name="Mei R."/>
            <person name="Narihiro T."/>
            <person name="Kuroda K."/>
            <person name="Liu W.-T."/>
        </authorList>
    </citation>
    <scope>NUCLEOTIDE SEQUENCE</scope>
    <source>
        <strain evidence="3">ADurb.Bin276</strain>
    </source>
</reference>
<evidence type="ECO:0000313" key="3">
    <source>
        <dbReference type="EMBL" id="OQA60411.1"/>
    </source>
</evidence>
<comment type="caution">
    <text evidence="3">The sequence shown here is derived from an EMBL/GenBank/DDBJ whole genome shotgun (WGS) entry which is preliminary data.</text>
</comment>
<dbReference type="Proteomes" id="UP000485569">
    <property type="component" value="Unassembled WGS sequence"/>
</dbReference>
<proteinExistence type="predicted"/>
<dbReference type="InterPro" id="IPR003029">
    <property type="entry name" value="S1_domain"/>
</dbReference>
<keyword evidence="1" id="KW-0175">Coiled coil</keyword>
<evidence type="ECO:0000256" key="1">
    <source>
        <dbReference type="SAM" id="Coils"/>
    </source>
</evidence>
<dbReference type="AlphaFoldDB" id="A0A1V5T1X2"/>
<dbReference type="Gene3D" id="2.40.50.140">
    <property type="entry name" value="Nucleic acid-binding proteins"/>
    <property type="match status" value="1"/>
</dbReference>
<feature type="domain" description="S1 motif" evidence="2">
    <location>
        <begin position="9"/>
        <end position="77"/>
    </location>
</feature>
<dbReference type="SMART" id="SM00316">
    <property type="entry name" value="S1"/>
    <property type="match status" value="1"/>
</dbReference>
<accession>A0A1V5T1X2</accession>
<dbReference type="GO" id="GO:0003729">
    <property type="term" value="F:mRNA binding"/>
    <property type="evidence" value="ECO:0007669"/>
    <property type="project" value="TreeGrafter"/>
</dbReference>
<dbReference type="GO" id="GO:0006412">
    <property type="term" value="P:translation"/>
    <property type="evidence" value="ECO:0007669"/>
    <property type="project" value="TreeGrafter"/>
</dbReference>
<name>A0A1V5T1X2_9BACT</name>
<evidence type="ECO:0000259" key="2">
    <source>
        <dbReference type="PROSITE" id="PS50126"/>
    </source>
</evidence>
<dbReference type="EMBL" id="MWBQ01000037">
    <property type="protein sequence ID" value="OQA60411.1"/>
    <property type="molecule type" value="Genomic_DNA"/>
</dbReference>
<dbReference type="SUPFAM" id="SSF50249">
    <property type="entry name" value="Nucleic acid-binding proteins"/>
    <property type="match status" value="1"/>
</dbReference>
<organism evidence="3">
    <name type="scientific">Candidatus Atribacter allofermentans</name>
    <dbReference type="NCBI Taxonomy" id="1852833"/>
    <lineage>
        <taxon>Bacteria</taxon>
        <taxon>Pseudomonadati</taxon>
        <taxon>Atribacterota</taxon>
        <taxon>Atribacteria</taxon>
        <taxon>Atribacterales</taxon>
        <taxon>Atribacteraceae</taxon>
        <taxon>Atribacter</taxon>
    </lineage>
</organism>
<gene>
    <name evidence="3" type="primary">yugI</name>
    <name evidence="3" type="ORF">BWY41_00632</name>
</gene>
<dbReference type="GO" id="GO:0003735">
    <property type="term" value="F:structural constituent of ribosome"/>
    <property type="evidence" value="ECO:0007669"/>
    <property type="project" value="TreeGrafter"/>
</dbReference>